<keyword evidence="5" id="KW-1185">Reference proteome</keyword>
<evidence type="ECO:0000259" key="3">
    <source>
        <dbReference type="PROSITE" id="PS51208"/>
    </source>
</evidence>
<dbReference type="Pfam" id="PF03797">
    <property type="entry name" value="Autotransporter"/>
    <property type="match status" value="1"/>
</dbReference>
<dbReference type="SUPFAM" id="SSF103515">
    <property type="entry name" value="Autotransporter"/>
    <property type="match status" value="1"/>
</dbReference>
<dbReference type="InterPro" id="IPR024973">
    <property type="entry name" value="ESPR"/>
</dbReference>
<dbReference type="PROSITE" id="PS51208">
    <property type="entry name" value="AUTOTRANSPORTER"/>
    <property type="match status" value="1"/>
</dbReference>
<dbReference type="InterPro" id="IPR011050">
    <property type="entry name" value="Pectin_lyase_fold/virulence"/>
</dbReference>
<dbReference type="AlphaFoldDB" id="A0A448VPA6"/>
<dbReference type="Gene3D" id="2.160.20.20">
    <property type="match status" value="1"/>
</dbReference>
<dbReference type="InterPro" id="IPR012332">
    <property type="entry name" value="Autotransporter_pectin_lyase_C"/>
</dbReference>
<dbReference type="Proteomes" id="UP000272771">
    <property type="component" value="Chromosome"/>
</dbReference>
<dbReference type="InterPro" id="IPR005546">
    <property type="entry name" value="Autotransporte_beta"/>
</dbReference>
<dbReference type="SUPFAM" id="SSF51126">
    <property type="entry name" value="Pectin lyase-like"/>
    <property type="match status" value="1"/>
</dbReference>
<keyword evidence="1" id="KW-0732">Signal</keyword>
<keyword evidence="2" id="KW-0843">Virulence</keyword>
<gene>
    <name evidence="4" type="primary">prn</name>
    <name evidence="4" type="ORF">NCTC12742_01537</name>
</gene>
<sequence length="982" mass="104400">MNHTFASIYDPVKGTYVAVAETTKRKGKPAGSAKIIAACIAAACLSATAYAAPITLTGDYVRTAVNDRGTLGSGYSDSPGMQYDKTGKRNFGIDDYLTPGTPFQIFSVKTKETGLATNDNNGTQQIETVEKPRDISSGDRAAVSWSGKYDDFYTVNHQYSVDKTEQGIRVETKLTALKNLTEVKFLTALDPDPDVNTYASHYTINGRGTSKFKPEDWVHSLGQKTGLPVGIYSNSSYKHNTGVSEAWTDDPDFYLSGKMEGNGDYAIGMGFDIGTLDSGKSADLVYYYLMNETLDKIDVPPSSGTTPVPPVTKSNIDLKKPFYDGSQLGITVNPAFEGGTLRTDKEGMYASNFTINPLGGRINADGKATRFVGTFADLDAAGSGTFTVADEVGGGSVTFEGANTYTGKTVIDGTALSLAKSGSLASSSGVELAKAASVFDVSGVTGGATVVKDLSGVGGSTVRTGTTVLTAGTAQNTEFAGKFEGSGGYVKAGSGRMLLSGDSTAFTGANRVDAGELRVDGKLGGQSLIVADQAVLSGSGTVGGLVTAKSGSLIVPGADKQNTLVFSDGLQAEAGSKLMLQTTLNGDDSATDKLVVEGDTAGNITVEVANLGGAGAKTKEGIKVVEVKGRSEAVFNLSQPKLTVDSYEYRLVKNGLVTPNDGNWYLRNTFRSGVANYLTASAANSTGGLALLSTMHQRNGKFNPDTDGKAETWARLISSRDKQEGGRQFSYKQNLFGVQIGRNLWQSGGDKPSRAGVTVQYLRGNADTYDRDRNNVSLGTSAGEVKSHTGGIGVYHTVTGASDWYVDSVAQINYVSNTLKDDEKRTSKLKGMQYGLSVEAGKPYVLANQWKIEPQAQLSYLYTDYRNASDDFAKVKVKDADSLRLRVGARVDKQFEQRDTNVYALVNLHHDFADKNRASFTHPNGGVLKVKETFKHSGIEAGLGVQTKLGSNSYLYSDLRRLHRFGGKGHQTNFNIGIKAKF</sequence>
<evidence type="ECO:0000313" key="5">
    <source>
        <dbReference type="Proteomes" id="UP000272771"/>
    </source>
</evidence>
<accession>A0A448VPA6</accession>
<dbReference type="InterPro" id="IPR051551">
    <property type="entry name" value="Autotransporter_adhesion"/>
</dbReference>
<dbReference type="InterPro" id="IPR013425">
    <property type="entry name" value="Autotrns_rpt"/>
</dbReference>
<dbReference type="GO" id="GO:0019867">
    <property type="term" value="C:outer membrane"/>
    <property type="evidence" value="ECO:0007669"/>
    <property type="project" value="InterPro"/>
</dbReference>
<reference evidence="4 5" key="1">
    <citation type="submission" date="2018-12" db="EMBL/GenBank/DDBJ databases">
        <authorList>
            <consortium name="Pathogen Informatics"/>
        </authorList>
    </citation>
    <scope>NUCLEOTIDE SEQUENCE [LARGE SCALE GENOMIC DNA]</scope>
    <source>
        <strain evidence="4 5">NCTC12742</strain>
    </source>
</reference>
<dbReference type="PANTHER" id="PTHR35037:SF3">
    <property type="entry name" value="C-TERMINAL REGION OF AIDA-LIKE PROTEIN"/>
    <property type="match status" value="1"/>
</dbReference>
<dbReference type="EMBL" id="LR134533">
    <property type="protein sequence ID" value="VEJ51639.1"/>
    <property type="molecule type" value="Genomic_DNA"/>
</dbReference>
<proteinExistence type="predicted"/>
<dbReference type="NCBIfam" id="TIGR01414">
    <property type="entry name" value="autotrans_barl"/>
    <property type="match status" value="1"/>
</dbReference>
<dbReference type="OrthoDB" id="8613300at2"/>
<organism evidence="4 5">
    <name type="scientific">Neisseria weaveri</name>
    <dbReference type="NCBI Taxonomy" id="28091"/>
    <lineage>
        <taxon>Bacteria</taxon>
        <taxon>Pseudomonadati</taxon>
        <taxon>Pseudomonadota</taxon>
        <taxon>Betaproteobacteria</taxon>
        <taxon>Neisseriales</taxon>
        <taxon>Neisseriaceae</taxon>
        <taxon>Neisseria</taxon>
    </lineage>
</organism>
<dbReference type="InterPro" id="IPR043990">
    <property type="entry name" value="AC_1"/>
</dbReference>
<evidence type="ECO:0000256" key="1">
    <source>
        <dbReference type="ARBA" id="ARBA00022729"/>
    </source>
</evidence>
<dbReference type="InterPro" id="IPR036709">
    <property type="entry name" value="Autotransporte_beta_dom_sf"/>
</dbReference>
<feature type="domain" description="Autotransporter" evidence="3">
    <location>
        <begin position="705"/>
        <end position="982"/>
    </location>
</feature>
<protein>
    <submittedName>
        <fullName evidence="4">Integral membrane protein</fullName>
    </submittedName>
</protein>
<dbReference type="PANTHER" id="PTHR35037">
    <property type="entry name" value="C-TERMINAL REGION OF AIDA-LIKE PROTEIN"/>
    <property type="match status" value="1"/>
</dbReference>
<dbReference type="Gene3D" id="2.40.128.130">
    <property type="entry name" value="Autotransporter beta-domain"/>
    <property type="match status" value="1"/>
</dbReference>
<dbReference type="InterPro" id="IPR006315">
    <property type="entry name" value="OM_autotransptr_brl_dom"/>
</dbReference>
<dbReference type="RefSeq" id="WP_004283806.1">
    <property type="nucleotide sequence ID" value="NZ_CAUJRG010000001.1"/>
</dbReference>
<name>A0A448VPA6_9NEIS</name>
<evidence type="ECO:0000256" key="2">
    <source>
        <dbReference type="ARBA" id="ARBA00023026"/>
    </source>
</evidence>
<dbReference type="Pfam" id="PF12951">
    <property type="entry name" value="PATR"/>
    <property type="match status" value="2"/>
</dbReference>
<dbReference type="Pfam" id="PF13018">
    <property type="entry name" value="ESPR"/>
    <property type="match status" value="1"/>
</dbReference>
<dbReference type="SMART" id="SM00869">
    <property type="entry name" value="Autotransporter"/>
    <property type="match status" value="1"/>
</dbReference>
<dbReference type="Pfam" id="PF18883">
    <property type="entry name" value="AC_1"/>
    <property type="match status" value="1"/>
</dbReference>
<dbReference type="CDD" id="cd01344">
    <property type="entry name" value="PL2_Passenger_AT"/>
    <property type="match status" value="1"/>
</dbReference>
<evidence type="ECO:0000313" key="4">
    <source>
        <dbReference type="EMBL" id="VEJ51639.1"/>
    </source>
</evidence>